<dbReference type="PANTHER" id="PTHR11353">
    <property type="entry name" value="CHAPERONIN"/>
    <property type="match status" value="1"/>
</dbReference>
<sequence length="556" mass="59687">MLKEGTKNLSGVEEAVLKNIDAVKELAKITRTSLGPNGMNKMVINKIGKLFVTNDAATILKELEVIHPAAKMCVLASQQQQEEVGDATNLVVVLCGELLAQAEVLLKMGLHTSDIIRGYEKALELVDDILKKITVKTVESLASPSDISAAIKSAISAKQHGFEDLFAPLVTEACLLVTTGLPHDPREAPPERYSLKNFDAKRFNVDNVRVAKVLGGGISDVKVIRGAIVTRDTEGTIKSLKKAKVGVYASGLEIEKTDTKGKVYVEKASQLENYAKSEEEALEAKIKSIAESGVTLVVSGGNIGELPMHFLEKYKLMVLKTQSKFEMRRVCQVTNCKPMMRIAGPSAEEMGYIDECVVEEIGGTVVTVLRQENSKTGIATILVRAATNNILDDLERAIEAAVNIYKSITKDGAFVPGAGAAEIELARQIRAVGDKTEGQDQYAIKKFAEAFEIVPRILADNAGLDGTKVISTLFAQHESGNTNVGVDVQGGAALVVDAREKDILDHRHNKQRAIELATNAVITILRISQIIMAKTSGVPVPGGGGSGTMGAMDQDD</sequence>
<proteinExistence type="inferred from homology"/>
<evidence type="ECO:0000256" key="6">
    <source>
        <dbReference type="ARBA" id="ARBA00023186"/>
    </source>
</evidence>
<dbReference type="PROSITE" id="PS00751">
    <property type="entry name" value="TCP1_2"/>
    <property type="match status" value="1"/>
</dbReference>
<evidence type="ECO:0000256" key="7">
    <source>
        <dbReference type="ARBA" id="ARBA00024677"/>
    </source>
</evidence>
<comment type="similarity">
    <text evidence="2 9">Belongs to the TCP-1 chaperonin family.</text>
</comment>
<dbReference type="Gene3D" id="3.30.260.10">
    <property type="entry name" value="TCP-1-like chaperonin intermediate domain"/>
    <property type="match status" value="1"/>
</dbReference>
<dbReference type="CDD" id="cd03341">
    <property type="entry name" value="TCP1_theta"/>
    <property type="match status" value="1"/>
</dbReference>
<dbReference type="InterPro" id="IPR027413">
    <property type="entry name" value="GROEL-like_equatorial_sf"/>
</dbReference>
<dbReference type="GO" id="GO:0140662">
    <property type="term" value="F:ATP-dependent protein folding chaperone"/>
    <property type="evidence" value="ECO:0007669"/>
    <property type="project" value="InterPro"/>
</dbReference>
<dbReference type="GO" id="GO:0005737">
    <property type="term" value="C:cytoplasm"/>
    <property type="evidence" value="ECO:0007669"/>
    <property type="project" value="UniProtKB-SubCell"/>
</dbReference>
<dbReference type="Gene3D" id="1.10.560.10">
    <property type="entry name" value="GroEL-like equatorial domain"/>
    <property type="match status" value="1"/>
</dbReference>
<dbReference type="InterPro" id="IPR017998">
    <property type="entry name" value="Chaperone_TCP-1"/>
</dbReference>
<dbReference type="Pfam" id="PF00118">
    <property type="entry name" value="Cpn60_TCP1"/>
    <property type="match status" value="1"/>
</dbReference>
<dbReference type="SUPFAM" id="SSF52029">
    <property type="entry name" value="GroEL apical domain-like"/>
    <property type="match status" value="1"/>
</dbReference>
<evidence type="ECO:0000256" key="1">
    <source>
        <dbReference type="ARBA" id="ARBA00004496"/>
    </source>
</evidence>
<dbReference type="PROSITE" id="PS00750">
    <property type="entry name" value="TCP1_1"/>
    <property type="match status" value="1"/>
</dbReference>
<dbReference type="InterPro" id="IPR002423">
    <property type="entry name" value="Cpn60/GroEL/TCP-1"/>
</dbReference>
<accession>A0A6B2L166</accession>
<organism evidence="10">
    <name type="scientific">Arcella intermedia</name>
    <dbReference type="NCBI Taxonomy" id="1963864"/>
    <lineage>
        <taxon>Eukaryota</taxon>
        <taxon>Amoebozoa</taxon>
        <taxon>Tubulinea</taxon>
        <taxon>Elardia</taxon>
        <taxon>Arcellinida</taxon>
        <taxon>Sphaerothecina</taxon>
        <taxon>Arcellidae</taxon>
        <taxon>Arcella</taxon>
    </lineage>
</organism>
<keyword evidence="6 9" id="KW-0143">Chaperone</keyword>
<evidence type="ECO:0000256" key="8">
    <source>
        <dbReference type="ARBA" id="ARBA00029602"/>
    </source>
</evidence>
<evidence type="ECO:0000256" key="5">
    <source>
        <dbReference type="ARBA" id="ARBA00022840"/>
    </source>
</evidence>
<comment type="function">
    <text evidence="7">Molecular chaperone; assists the folding of proteins upon ATP hydrolysis. Known to play a role, in vitro, in the folding of actin and tubulin.</text>
</comment>
<dbReference type="InterPro" id="IPR002194">
    <property type="entry name" value="Chaperonin_TCP-1_CS"/>
</dbReference>
<comment type="subcellular location">
    <subcellularLocation>
        <location evidence="1">Cytoplasm</location>
    </subcellularLocation>
</comment>
<dbReference type="InterPro" id="IPR027410">
    <property type="entry name" value="TCP-1-like_intermed_sf"/>
</dbReference>
<protein>
    <recommendedName>
        <fullName evidence="8">CCT-theta</fullName>
    </recommendedName>
</protein>
<dbReference type="GO" id="GO:0005524">
    <property type="term" value="F:ATP binding"/>
    <property type="evidence" value="ECO:0007669"/>
    <property type="project" value="UniProtKB-KW"/>
</dbReference>
<reference evidence="10" key="1">
    <citation type="journal article" date="2020" name="J. Eukaryot. Microbiol.">
        <title>De novo Sequencing, Assembly and Annotation of the Transcriptome for the Free-Living Testate Amoeba Arcella intermedia.</title>
        <authorList>
            <person name="Ribeiro G.M."/>
            <person name="Porfirio-Sousa A.L."/>
            <person name="Maurer-Alcala X.X."/>
            <person name="Katz L.A."/>
            <person name="Lahr D.J.G."/>
        </authorList>
    </citation>
    <scope>NUCLEOTIDE SEQUENCE</scope>
</reference>
<keyword evidence="5 9" id="KW-0067">ATP-binding</keyword>
<dbReference type="PRINTS" id="PR00304">
    <property type="entry name" value="TCOMPLEXTCP1"/>
</dbReference>
<evidence type="ECO:0000256" key="3">
    <source>
        <dbReference type="ARBA" id="ARBA00022490"/>
    </source>
</evidence>
<dbReference type="InterPro" id="IPR027409">
    <property type="entry name" value="GroEL-like_apical_dom_sf"/>
</dbReference>
<name>A0A6B2L166_9EUKA</name>
<keyword evidence="4 9" id="KW-0547">Nucleotide-binding</keyword>
<dbReference type="FunFam" id="3.50.7.10:FF:000008">
    <property type="entry name" value="T-complex protein 1 subunit theta"/>
    <property type="match status" value="1"/>
</dbReference>
<dbReference type="Gene3D" id="3.50.7.10">
    <property type="entry name" value="GroEL"/>
    <property type="match status" value="1"/>
</dbReference>
<dbReference type="NCBIfam" id="TIGR02346">
    <property type="entry name" value="chap_CCT_theta"/>
    <property type="match status" value="1"/>
</dbReference>
<dbReference type="SUPFAM" id="SSF48592">
    <property type="entry name" value="GroEL equatorial domain-like"/>
    <property type="match status" value="1"/>
</dbReference>
<evidence type="ECO:0000313" key="10">
    <source>
        <dbReference type="EMBL" id="NDV30625.1"/>
    </source>
</evidence>
<evidence type="ECO:0000256" key="4">
    <source>
        <dbReference type="ARBA" id="ARBA00022741"/>
    </source>
</evidence>
<dbReference type="GO" id="GO:0051082">
    <property type="term" value="F:unfolded protein binding"/>
    <property type="evidence" value="ECO:0007669"/>
    <property type="project" value="InterPro"/>
</dbReference>
<dbReference type="AlphaFoldDB" id="A0A6B2L166"/>
<dbReference type="GO" id="GO:0016887">
    <property type="term" value="F:ATP hydrolysis activity"/>
    <property type="evidence" value="ECO:0007669"/>
    <property type="project" value="InterPro"/>
</dbReference>
<dbReference type="EMBL" id="GIBP01001656">
    <property type="protein sequence ID" value="NDV30625.1"/>
    <property type="molecule type" value="Transcribed_RNA"/>
</dbReference>
<dbReference type="InterPro" id="IPR012721">
    <property type="entry name" value="Chap_CCT_theta"/>
</dbReference>
<keyword evidence="3" id="KW-0963">Cytoplasm</keyword>
<evidence type="ECO:0000256" key="2">
    <source>
        <dbReference type="ARBA" id="ARBA00008020"/>
    </source>
</evidence>
<dbReference type="SUPFAM" id="SSF54849">
    <property type="entry name" value="GroEL-intermediate domain like"/>
    <property type="match status" value="1"/>
</dbReference>
<evidence type="ECO:0000256" key="9">
    <source>
        <dbReference type="RuleBase" id="RU004187"/>
    </source>
</evidence>